<evidence type="ECO:0000313" key="3">
    <source>
        <dbReference type="EMBL" id="KKS23378.1"/>
    </source>
</evidence>
<comment type="caution">
    <text evidence="3">The sequence shown here is derived from an EMBL/GenBank/DDBJ whole genome shotgun (WGS) entry which is preliminary data.</text>
</comment>
<organism evidence="3 4">
    <name type="scientific">Candidatus Jorgensenbacteria bacterium GW2011_GWF2_41_8</name>
    <dbReference type="NCBI Taxonomy" id="1618667"/>
    <lineage>
        <taxon>Bacteria</taxon>
        <taxon>Candidatus Joergenseniibacteriota</taxon>
    </lineage>
</organism>
<dbReference type="AlphaFoldDB" id="A0A0G1ADJ9"/>
<evidence type="ECO:0000313" key="4">
    <source>
        <dbReference type="Proteomes" id="UP000033856"/>
    </source>
</evidence>
<dbReference type="EMBL" id="LCCD01000052">
    <property type="protein sequence ID" value="KKS23378.1"/>
    <property type="molecule type" value="Genomic_DNA"/>
</dbReference>
<evidence type="ECO:0000256" key="1">
    <source>
        <dbReference type="SAM" id="MobiDB-lite"/>
    </source>
</evidence>
<sequence length="570" mass="63200">MEKIFLKSEAKEILIKNNSETQRSDVFSYDYGQDDAKRTLGNLFVVGNVQNGRSGAESAPDGSGSNSADISYIINLVASLAKREYYAKQELTPKEAFSSTLKKINGVIEEFFKNKDLKINIGIFAIAGENINISKLGKFKILMARDGKTIDILNNIDLFSKEVVQEKEFSHVISGKIAADDKILAYYPDHSLVAREKTVKSLLLKENCNDFIDEMKAIKEKKDSFCCAAFYINLNKTKEPAHFPQIQPEESPPQKSVMNLLNKPESPAAQSPKDFPRIIPAEFALGKKANPLTAVYNKMRPFLPKPRNKIALFAVILGIVVVFSFTVKIIFIQSPGDKTANGAVNEAKASLKLAKAKISQNDPASARELLMAAITSLNTADASKTAETKEQILQEFDGLDAAVPASLTLKDTLPDDKIKELALITSETDKIKSGKYNLPSEMINFNLYEGNLYILLADAIFKISDAGKTDNAQANSWLKSEVKLPPDLRLIAIDGNIYILNKSGALFVYFRGDKIGEFNTFVLPEEKSKLLTTKDSKTLYLINQTLGRIYLINKATGALEARRNRLKTHF</sequence>
<reference evidence="3 4" key="1">
    <citation type="journal article" date="2015" name="Nature">
        <title>rRNA introns, odd ribosomes, and small enigmatic genomes across a large radiation of phyla.</title>
        <authorList>
            <person name="Brown C.T."/>
            <person name="Hug L.A."/>
            <person name="Thomas B.C."/>
            <person name="Sharon I."/>
            <person name="Castelle C.J."/>
            <person name="Singh A."/>
            <person name="Wilkins M.J."/>
            <person name="Williams K.H."/>
            <person name="Banfield J.F."/>
        </authorList>
    </citation>
    <scope>NUCLEOTIDE SEQUENCE [LARGE SCALE GENOMIC DNA]</scope>
</reference>
<proteinExistence type="predicted"/>
<evidence type="ECO:0000256" key="2">
    <source>
        <dbReference type="SAM" id="Phobius"/>
    </source>
</evidence>
<name>A0A0G1ADJ9_9BACT</name>
<accession>A0A0G1ADJ9</accession>
<keyword evidence="2" id="KW-0812">Transmembrane</keyword>
<keyword evidence="2" id="KW-1133">Transmembrane helix</keyword>
<feature type="transmembrane region" description="Helical" evidence="2">
    <location>
        <begin position="310"/>
        <end position="331"/>
    </location>
</feature>
<keyword evidence="2" id="KW-0472">Membrane</keyword>
<gene>
    <name evidence="3" type="ORF">UU83_C0052G0006</name>
</gene>
<feature type="region of interest" description="Disordered" evidence="1">
    <location>
        <begin position="243"/>
        <end position="271"/>
    </location>
</feature>
<protein>
    <submittedName>
        <fullName evidence="3">Uncharacterized protein</fullName>
    </submittedName>
</protein>
<dbReference type="Proteomes" id="UP000033856">
    <property type="component" value="Unassembled WGS sequence"/>
</dbReference>